<organism evidence="2 3">
    <name type="scientific">Aspergillus lucknowensis</name>
    <dbReference type="NCBI Taxonomy" id="176173"/>
    <lineage>
        <taxon>Eukaryota</taxon>
        <taxon>Fungi</taxon>
        <taxon>Dikarya</taxon>
        <taxon>Ascomycota</taxon>
        <taxon>Pezizomycotina</taxon>
        <taxon>Eurotiomycetes</taxon>
        <taxon>Eurotiomycetidae</taxon>
        <taxon>Eurotiales</taxon>
        <taxon>Aspergillaceae</taxon>
        <taxon>Aspergillus</taxon>
        <taxon>Aspergillus subgen. Nidulantes</taxon>
    </lineage>
</organism>
<comment type="caution">
    <text evidence="2">The sequence shown here is derived from an EMBL/GenBank/DDBJ whole genome shotgun (WGS) entry which is preliminary data.</text>
</comment>
<dbReference type="InterPro" id="IPR051678">
    <property type="entry name" value="AGP_Transferase"/>
</dbReference>
<dbReference type="Gene3D" id="3.90.1200.10">
    <property type="match status" value="1"/>
</dbReference>
<protein>
    <submittedName>
        <fullName evidence="2">Kinase-like domain-containing protein</fullName>
    </submittedName>
</protein>
<dbReference type="RefSeq" id="XP_070881206.1">
    <property type="nucleotide sequence ID" value="XM_071033951.1"/>
</dbReference>
<evidence type="ECO:0000313" key="2">
    <source>
        <dbReference type="EMBL" id="KAL2862227.1"/>
    </source>
</evidence>
<evidence type="ECO:0000313" key="3">
    <source>
        <dbReference type="Proteomes" id="UP001610432"/>
    </source>
</evidence>
<evidence type="ECO:0000259" key="1">
    <source>
        <dbReference type="Pfam" id="PF01636"/>
    </source>
</evidence>
<dbReference type="GeneID" id="98149023"/>
<accession>A0ABR4LFQ2</accession>
<dbReference type="SUPFAM" id="SSF56112">
    <property type="entry name" value="Protein kinase-like (PK-like)"/>
    <property type="match status" value="1"/>
</dbReference>
<sequence>MIGGFWEGDKVAKLSDQIVVQYGMGITSSEAAVQELVYNTVDRDLVHVPKVYRFVRSDRSEDPRGYLFLEYVQGQPLEDTDLEPSGKTVRQIAGIIFRLGQIQNPVPGPLGGGLPLGYIYGDDGAKAPFTSIRDMNAYMNKRLEYRNDTIDLSPYPLVLCHGDICRRNIILEDDGSICLVDWGYAGFYPRFFEVLSMSHVNPYDAAFEEPVKQEVTKALNLTVEEEHDMKLMSFVRGANLRWSFDERTPSEIEAYHASQIMHFSGGQGPVVDEPDGKGSVIPLKKETPGPSVRTSAPPHIFVEFS</sequence>
<gene>
    <name evidence="2" type="ORF">BJX67DRAFT_385852</name>
</gene>
<dbReference type="EMBL" id="JBFXLQ010000071">
    <property type="protein sequence ID" value="KAL2862227.1"/>
    <property type="molecule type" value="Genomic_DNA"/>
</dbReference>
<reference evidence="2 3" key="1">
    <citation type="submission" date="2024-07" db="EMBL/GenBank/DDBJ databases">
        <title>Section-level genome sequencing and comparative genomics of Aspergillus sections Usti and Cavernicolus.</title>
        <authorList>
            <consortium name="Lawrence Berkeley National Laboratory"/>
            <person name="Nybo J.L."/>
            <person name="Vesth T.C."/>
            <person name="Theobald S."/>
            <person name="Frisvad J.C."/>
            <person name="Larsen T.O."/>
            <person name="Kjaerboelling I."/>
            <person name="Rothschild-Mancinelli K."/>
            <person name="Lyhne E.K."/>
            <person name="Kogle M.E."/>
            <person name="Barry K."/>
            <person name="Clum A."/>
            <person name="Na H."/>
            <person name="Ledsgaard L."/>
            <person name="Lin J."/>
            <person name="Lipzen A."/>
            <person name="Kuo A."/>
            <person name="Riley R."/>
            <person name="Mondo S."/>
            <person name="Labutti K."/>
            <person name="Haridas S."/>
            <person name="Pangalinan J."/>
            <person name="Salamov A.A."/>
            <person name="Simmons B.A."/>
            <person name="Magnuson J.K."/>
            <person name="Chen J."/>
            <person name="Drula E."/>
            <person name="Henrissat B."/>
            <person name="Wiebenga A."/>
            <person name="Lubbers R.J."/>
            <person name="Gomes A.C."/>
            <person name="Macurrencykelacurrency M.R."/>
            <person name="Stajich J."/>
            <person name="Grigoriev I.V."/>
            <person name="Mortensen U.H."/>
            <person name="De Vries R.P."/>
            <person name="Baker S.E."/>
            <person name="Andersen M.R."/>
        </authorList>
    </citation>
    <scope>NUCLEOTIDE SEQUENCE [LARGE SCALE GENOMIC DNA]</scope>
    <source>
        <strain evidence="2 3">CBS 449.75</strain>
    </source>
</reference>
<dbReference type="PANTHER" id="PTHR21310:SF39">
    <property type="entry name" value="AMINOGLYCOSIDE PHOSPHOTRANSFERASE DOMAIN-CONTAINING PROTEIN"/>
    <property type="match status" value="1"/>
</dbReference>
<dbReference type="InterPro" id="IPR011009">
    <property type="entry name" value="Kinase-like_dom_sf"/>
</dbReference>
<dbReference type="Pfam" id="PF01636">
    <property type="entry name" value="APH"/>
    <property type="match status" value="1"/>
</dbReference>
<keyword evidence="3" id="KW-1185">Reference proteome</keyword>
<name>A0ABR4LFQ2_9EURO</name>
<feature type="domain" description="Aminoglycoside phosphotransferase" evidence="1">
    <location>
        <begin position="44"/>
        <end position="209"/>
    </location>
</feature>
<dbReference type="Proteomes" id="UP001610432">
    <property type="component" value="Unassembled WGS sequence"/>
</dbReference>
<dbReference type="PANTHER" id="PTHR21310">
    <property type="entry name" value="AMINOGLYCOSIDE PHOSPHOTRANSFERASE-RELATED-RELATED"/>
    <property type="match status" value="1"/>
</dbReference>
<proteinExistence type="predicted"/>
<dbReference type="InterPro" id="IPR002575">
    <property type="entry name" value="Aminoglycoside_PTrfase"/>
</dbReference>